<sequence length="329" mass="34884">MMRLIISVVMLGLLSWLMPVSVAFAANDCTITQGKAINVSVIIPTLRPASKGTVGTVLGRAEVNTSAITYTCGGLVRNTWRSAFTRPESTLQASDNVYNTNIVGLGIRLSWPASRNAYFPDAFECIGICTEPADKVVLEFVQTGVIKSGTIPAGLIGHVSLVADTSPGTPVDIVTINLGAPIDVVPRSCAILTTTQNVDLGTYSLADFQSRKVRRGAEVPFTLIFSCPDQTSVQFQFRGERPVGAPNGYIANCDDESCAQQVGVRLLNNSGSAIDTAGASVDATGKKGASTIISGDKTFGYKAQIYPLDETQMTAGKIDTFVVFDILMN</sequence>
<dbReference type="InterPro" id="IPR050263">
    <property type="entry name" value="Bact_Fimbrial_Adh_Pro"/>
</dbReference>
<organism evidence="4 5">
    <name type="scientific">Rahnella perminowiae</name>
    <dbReference type="NCBI Taxonomy" id="2816244"/>
    <lineage>
        <taxon>Bacteria</taxon>
        <taxon>Pseudomonadati</taxon>
        <taxon>Pseudomonadota</taxon>
        <taxon>Gammaproteobacteria</taxon>
        <taxon>Enterobacterales</taxon>
        <taxon>Yersiniaceae</taxon>
        <taxon>Rahnella</taxon>
    </lineage>
</organism>
<feature type="signal peptide" evidence="1">
    <location>
        <begin position="1"/>
        <end position="25"/>
    </location>
</feature>
<protein>
    <submittedName>
        <fullName evidence="4">Fimbrial protein</fullName>
    </submittedName>
</protein>
<dbReference type="InterPro" id="IPR000259">
    <property type="entry name" value="Adhesion_dom_fimbrial"/>
</dbReference>
<dbReference type="Proteomes" id="UP000699865">
    <property type="component" value="Unassembled WGS sequence"/>
</dbReference>
<name>A0ABS6L1C1_9GAMM</name>
<comment type="caution">
    <text evidence="4">The sequence shown here is derived from an EMBL/GenBank/DDBJ whole genome shotgun (WGS) entry which is preliminary data.</text>
</comment>
<dbReference type="Pfam" id="PF22003">
    <property type="entry name" value="MrkDrd"/>
    <property type="match status" value="1"/>
</dbReference>
<evidence type="ECO:0000259" key="3">
    <source>
        <dbReference type="Pfam" id="PF22003"/>
    </source>
</evidence>
<gene>
    <name evidence="4" type="ORF">J1786_10150</name>
</gene>
<dbReference type="PANTHER" id="PTHR33420:SF12">
    <property type="entry name" value="FIMBRIN-LIKE PROTEIN FIMI-RELATED"/>
    <property type="match status" value="1"/>
</dbReference>
<dbReference type="PANTHER" id="PTHR33420">
    <property type="entry name" value="FIMBRIAL SUBUNIT ELFA-RELATED"/>
    <property type="match status" value="1"/>
</dbReference>
<feature type="domain" description="MrkD-like receptor binding" evidence="3">
    <location>
        <begin position="51"/>
        <end position="155"/>
    </location>
</feature>
<keyword evidence="1" id="KW-0732">Signal</keyword>
<accession>A0ABS6L1C1</accession>
<evidence type="ECO:0000256" key="1">
    <source>
        <dbReference type="SAM" id="SignalP"/>
    </source>
</evidence>
<evidence type="ECO:0000313" key="5">
    <source>
        <dbReference type="Proteomes" id="UP000699865"/>
    </source>
</evidence>
<evidence type="ECO:0000259" key="2">
    <source>
        <dbReference type="Pfam" id="PF00419"/>
    </source>
</evidence>
<dbReference type="EMBL" id="JAFMOU010000066">
    <property type="protein sequence ID" value="MBU9835170.1"/>
    <property type="molecule type" value="Genomic_DNA"/>
</dbReference>
<feature type="domain" description="Fimbrial-type adhesion" evidence="2">
    <location>
        <begin position="184"/>
        <end position="319"/>
    </location>
</feature>
<dbReference type="InterPro" id="IPR054160">
    <property type="entry name" value="MrkD_recept-bd"/>
</dbReference>
<keyword evidence="5" id="KW-1185">Reference proteome</keyword>
<evidence type="ECO:0000313" key="4">
    <source>
        <dbReference type="EMBL" id="MBU9835170.1"/>
    </source>
</evidence>
<dbReference type="Pfam" id="PF00419">
    <property type="entry name" value="Fimbrial"/>
    <property type="match status" value="1"/>
</dbReference>
<feature type="chain" id="PRO_5046229420" evidence="1">
    <location>
        <begin position="26"/>
        <end position="329"/>
    </location>
</feature>
<dbReference type="RefSeq" id="WP_217138264.1">
    <property type="nucleotide sequence ID" value="NZ_JAFMOU010000066.1"/>
</dbReference>
<reference evidence="4 5" key="1">
    <citation type="submission" date="2021-03" db="EMBL/GenBank/DDBJ databases">
        <title>Five novel Rahnella species.</title>
        <authorList>
            <person name="Brady C."/>
            <person name="Asselin J."/>
            <person name="Beer S."/>
            <person name="Bruberg M.B."/>
            <person name="Crampton B."/>
            <person name="Venter S."/>
            <person name="Arnold D."/>
            <person name="Denman S."/>
        </authorList>
    </citation>
    <scope>NUCLEOTIDE SEQUENCE [LARGE SCALE GENOMIC DNA]</scope>
    <source>
        <strain evidence="4 5">L72c</strain>
    </source>
</reference>
<proteinExistence type="predicted"/>